<reference evidence="2 3" key="1">
    <citation type="submission" date="2018-10" db="EMBL/GenBank/DDBJ databases">
        <title>An outbreak of IMP-63 producing strain in France.</title>
        <authorList>
            <person name="Bour M."/>
            <person name="Liapis E."/>
            <person name="Plesiat P."/>
        </authorList>
    </citation>
    <scope>NUCLEOTIDE SEQUENCE [LARGE SCALE GENOMIC DNA]</scope>
    <source>
        <strain evidence="2 3">12917</strain>
    </source>
</reference>
<keyword evidence="1" id="KW-1133">Transmembrane helix</keyword>
<accession>A0A3M8TMP4</accession>
<keyword evidence="1" id="KW-0472">Membrane</keyword>
<dbReference type="Proteomes" id="UP000278162">
    <property type="component" value="Unassembled WGS sequence"/>
</dbReference>
<evidence type="ECO:0000313" key="3">
    <source>
        <dbReference type="Proteomes" id="UP000278162"/>
    </source>
</evidence>
<protein>
    <submittedName>
        <fullName evidence="2">Uncharacterized protein</fullName>
    </submittedName>
</protein>
<organism evidence="2 3">
    <name type="scientific">Pseudomonas putida</name>
    <name type="common">Arthrobacter siderocapsulatus</name>
    <dbReference type="NCBI Taxonomy" id="303"/>
    <lineage>
        <taxon>Bacteria</taxon>
        <taxon>Pseudomonadati</taxon>
        <taxon>Pseudomonadota</taxon>
        <taxon>Gammaproteobacteria</taxon>
        <taxon>Pseudomonadales</taxon>
        <taxon>Pseudomonadaceae</taxon>
        <taxon>Pseudomonas</taxon>
    </lineage>
</organism>
<evidence type="ECO:0000256" key="1">
    <source>
        <dbReference type="SAM" id="Phobius"/>
    </source>
</evidence>
<dbReference type="AlphaFoldDB" id="A0A3M8TMP4"/>
<keyword evidence="1" id="KW-0812">Transmembrane</keyword>
<sequence>MPLPAISAISTTTIAVIAVIISIEQMEANNTTSAKGVYKEYLSLAFANPKYSAASFPIWAPRYLNFEYGSDKREAYEFFVSFLLNSADEILSTREKDHWKATLVVQFSYHALYLNSGDFVPGSYLCETRDLVAQGIEEYARRQRNFNLLMNTVKLNHSVKCTDKEWRDEGD</sequence>
<comment type="caution">
    <text evidence="2">The sequence shown here is derived from an EMBL/GenBank/DDBJ whole genome shotgun (WGS) entry which is preliminary data.</text>
</comment>
<dbReference type="RefSeq" id="WP_123083985.1">
    <property type="nucleotide sequence ID" value="NZ_RJAI01000008.1"/>
</dbReference>
<dbReference type="EMBL" id="RJAI01000008">
    <property type="protein sequence ID" value="RNF92884.1"/>
    <property type="molecule type" value="Genomic_DNA"/>
</dbReference>
<name>A0A3M8TMP4_PSEPU</name>
<evidence type="ECO:0000313" key="2">
    <source>
        <dbReference type="EMBL" id="RNF92884.1"/>
    </source>
</evidence>
<feature type="transmembrane region" description="Helical" evidence="1">
    <location>
        <begin position="6"/>
        <end position="23"/>
    </location>
</feature>
<proteinExistence type="predicted"/>
<gene>
    <name evidence="2" type="ORF">EFK07_05595</name>
</gene>